<comment type="caution">
    <text evidence="1">The sequence shown here is derived from an EMBL/GenBank/DDBJ whole genome shotgun (WGS) entry which is preliminary data.</text>
</comment>
<reference evidence="1 2" key="1">
    <citation type="journal article" date="2019" name="Nat. Ecol. Evol.">
        <title>Megaphylogeny resolves global patterns of mushroom evolution.</title>
        <authorList>
            <person name="Varga T."/>
            <person name="Krizsan K."/>
            <person name="Foldi C."/>
            <person name="Dima B."/>
            <person name="Sanchez-Garcia M."/>
            <person name="Sanchez-Ramirez S."/>
            <person name="Szollosi G.J."/>
            <person name="Szarkandi J.G."/>
            <person name="Papp V."/>
            <person name="Albert L."/>
            <person name="Andreopoulos W."/>
            <person name="Angelini C."/>
            <person name="Antonin V."/>
            <person name="Barry K.W."/>
            <person name="Bougher N.L."/>
            <person name="Buchanan P."/>
            <person name="Buyck B."/>
            <person name="Bense V."/>
            <person name="Catcheside P."/>
            <person name="Chovatia M."/>
            <person name="Cooper J."/>
            <person name="Damon W."/>
            <person name="Desjardin D."/>
            <person name="Finy P."/>
            <person name="Geml J."/>
            <person name="Haridas S."/>
            <person name="Hughes K."/>
            <person name="Justo A."/>
            <person name="Karasinski D."/>
            <person name="Kautmanova I."/>
            <person name="Kiss B."/>
            <person name="Kocsube S."/>
            <person name="Kotiranta H."/>
            <person name="LaButti K.M."/>
            <person name="Lechner B.E."/>
            <person name="Liimatainen K."/>
            <person name="Lipzen A."/>
            <person name="Lukacs Z."/>
            <person name="Mihaltcheva S."/>
            <person name="Morgado L.N."/>
            <person name="Niskanen T."/>
            <person name="Noordeloos M.E."/>
            <person name="Ohm R.A."/>
            <person name="Ortiz-Santana B."/>
            <person name="Ovrebo C."/>
            <person name="Racz N."/>
            <person name="Riley R."/>
            <person name="Savchenko A."/>
            <person name="Shiryaev A."/>
            <person name="Soop K."/>
            <person name="Spirin V."/>
            <person name="Szebenyi C."/>
            <person name="Tomsovsky M."/>
            <person name="Tulloss R.E."/>
            <person name="Uehling J."/>
            <person name="Grigoriev I.V."/>
            <person name="Vagvolgyi C."/>
            <person name="Papp T."/>
            <person name="Martin F.M."/>
            <person name="Miettinen O."/>
            <person name="Hibbett D.S."/>
            <person name="Nagy L.G."/>
        </authorList>
    </citation>
    <scope>NUCLEOTIDE SEQUENCE [LARGE SCALE GENOMIC DNA]</scope>
    <source>
        <strain evidence="1 2">FP101781</strain>
    </source>
</reference>
<accession>A0A4Y7SKK4</accession>
<protein>
    <submittedName>
        <fullName evidence="1">Uncharacterized protein</fullName>
    </submittedName>
</protein>
<organism evidence="1 2">
    <name type="scientific">Coprinellus micaceus</name>
    <name type="common">Glistening ink-cap mushroom</name>
    <name type="synonym">Coprinus micaceus</name>
    <dbReference type="NCBI Taxonomy" id="71717"/>
    <lineage>
        <taxon>Eukaryota</taxon>
        <taxon>Fungi</taxon>
        <taxon>Dikarya</taxon>
        <taxon>Basidiomycota</taxon>
        <taxon>Agaricomycotina</taxon>
        <taxon>Agaricomycetes</taxon>
        <taxon>Agaricomycetidae</taxon>
        <taxon>Agaricales</taxon>
        <taxon>Agaricineae</taxon>
        <taxon>Psathyrellaceae</taxon>
        <taxon>Coprinellus</taxon>
    </lineage>
</organism>
<dbReference type="OrthoDB" id="2844378at2759"/>
<sequence>MSKYDEPDVIYRGYMISMEKFNQTMKKIPAYRRLMTTQYGEHSHTYCYCHWKNAVLDEKLKKRAPKIKEHSVNGNESSVEGTHMMLLLGYIDYLSPSQVEDPNHPTAESLVERDSDRKAIENFVRFFQNRGAKDLRPEDFTFGWSIGENPCLLTRSYGDLLLVSMHVLWISGNVL</sequence>
<evidence type="ECO:0000313" key="2">
    <source>
        <dbReference type="Proteomes" id="UP000298030"/>
    </source>
</evidence>
<evidence type="ECO:0000313" key="1">
    <source>
        <dbReference type="EMBL" id="TEB22413.1"/>
    </source>
</evidence>
<gene>
    <name evidence="1" type="ORF">FA13DRAFT_1778809</name>
</gene>
<dbReference type="Proteomes" id="UP000298030">
    <property type="component" value="Unassembled WGS sequence"/>
</dbReference>
<name>A0A4Y7SKK4_COPMI</name>
<proteinExistence type="predicted"/>
<keyword evidence="2" id="KW-1185">Reference proteome</keyword>
<dbReference type="AlphaFoldDB" id="A0A4Y7SKK4"/>
<dbReference type="EMBL" id="QPFP01000092">
    <property type="protein sequence ID" value="TEB22413.1"/>
    <property type="molecule type" value="Genomic_DNA"/>
</dbReference>